<proteinExistence type="predicted"/>
<evidence type="ECO:0000256" key="1">
    <source>
        <dbReference type="SAM" id="Phobius"/>
    </source>
</evidence>
<dbReference type="AlphaFoldDB" id="A0A3P6CJK1"/>
<reference evidence="2" key="1">
    <citation type="submission" date="2018-11" db="EMBL/GenBank/DDBJ databases">
        <authorList>
            <consortium name="Genoscope - CEA"/>
            <person name="William W."/>
        </authorList>
    </citation>
    <scope>NUCLEOTIDE SEQUENCE</scope>
</reference>
<gene>
    <name evidence="2" type="ORF">BOLC4T25749H</name>
</gene>
<organism evidence="2">
    <name type="scientific">Brassica oleracea</name>
    <name type="common">Wild cabbage</name>
    <dbReference type="NCBI Taxonomy" id="3712"/>
    <lineage>
        <taxon>Eukaryota</taxon>
        <taxon>Viridiplantae</taxon>
        <taxon>Streptophyta</taxon>
        <taxon>Embryophyta</taxon>
        <taxon>Tracheophyta</taxon>
        <taxon>Spermatophyta</taxon>
        <taxon>Magnoliopsida</taxon>
        <taxon>eudicotyledons</taxon>
        <taxon>Gunneridae</taxon>
        <taxon>Pentapetalae</taxon>
        <taxon>rosids</taxon>
        <taxon>malvids</taxon>
        <taxon>Brassicales</taxon>
        <taxon>Brassicaceae</taxon>
        <taxon>Brassiceae</taxon>
        <taxon>Brassica</taxon>
    </lineage>
</organism>
<keyword evidence="1" id="KW-0472">Membrane</keyword>
<keyword evidence="1" id="KW-1133">Transmembrane helix</keyword>
<dbReference type="EMBL" id="LR031873">
    <property type="protein sequence ID" value="VDD10635.1"/>
    <property type="molecule type" value="Genomic_DNA"/>
</dbReference>
<name>A0A3P6CJK1_BRAOL</name>
<protein>
    <submittedName>
        <fullName evidence="2">Uncharacterized protein</fullName>
    </submittedName>
</protein>
<accession>A0A3P6CJK1</accession>
<dbReference type="PROSITE" id="PS51257">
    <property type="entry name" value="PROKAR_LIPOPROTEIN"/>
    <property type="match status" value="1"/>
</dbReference>
<keyword evidence="1" id="KW-0812">Transmembrane</keyword>
<evidence type="ECO:0000313" key="2">
    <source>
        <dbReference type="EMBL" id="VDD10635.1"/>
    </source>
</evidence>
<feature type="transmembrane region" description="Helical" evidence="1">
    <location>
        <begin position="12"/>
        <end position="35"/>
    </location>
</feature>
<sequence length="49" mass="5851">MVNVRKFVTSRPIFVFFLLAFLVIVFGCIPVTIWLRTTKNVNRRHCFLH</sequence>